<dbReference type="GO" id="GO:0009073">
    <property type="term" value="P:aromatic amino acid family biosynthetic process"/>
    <property type="evidence" value="ECO:0007669"/>
    <property type="project" value="UniProtKB-KW"/>
</dbReference>
<dbReference type="PIRSF" id="PIRSF001455">
    <property type="entry name" value="DHQ_synth"/>
    <property type="match status" value="1"/>
</dbReference>
<keyword evidence="13 17" id="KW-0520">NAD</keyword>
<evidence type="ECO:0000256" key="13">
    <source>
        <dbReference type="ARBA" id="ARBA00023027"/>
    </source>
</evidence>
<evidence type="ECO:0000256" key="1">
    <source>
        <dbReference type="ARBA" id="ARBA00001393"/>
    </source>
</evidence>
<comment type="cofactor">
    <cofactor evidence="17">
        <name>Co(2+)</name>
        <dbReference type="ChEBI" id="CHEBI:48828"/>
    </cofactor>
    <cofactor evidence="17">
        <name>Zn(2+)</name>
        <dbReference type="ChEBI" id="CHEBI:29105"/>
    </cofactor>
    <text evidence="17">Binds 1 divalent metal cation per subunit. Can use either Co(2+) or Zn(2+).</text>
</comment>
<comment type="pathway">
    <text evidence="4 17">Metabolic intermediate biosynthesis; chorismate biosynthesis; chorismate from D-erythrose 4-phosphate and phosphoenolpyruvate: step 2/7.</text>
</comment>
<gene>
    <name evidence="17" type="primary">aroB</name>
    <name evidence="20" type="ORF">EV210_104225</name>
</gene>
<evidence type="ECO:0000256" key="14">
    <source>
        <dbReference type="ARBA" id="ARBA00023141"/>
    </source>
</evidence>
<dbReference type="SUPFAM" id="SSF56796">
    <property type="entry name" value="Dehydroquinate synthase-like"/>
    <property type="match status" value="1"/>
</dbReference>
<name>A0A4R1Q944_9FIRM</name>
<dbReference type="InterPro" id="IPR030963">
    <property type="entry name" value="DHQ_synth_fam"/>
</dbReference>
<feature type="binding site" evidence="17">
    <location>
        <position position="264"/>
    </location>
    <ligand>
        <name>Zn(2+)</name>
        <dbReference type="ChEBI" id="CHEBI:29105"/>
    </ligand>
</feature>
<feature type="domain" description="3-dehydroquinate synthase C-terminal" evidence="19">
    <location>
        <begin position="182"/>
        <end position="324"/>
    </location>
</feature>
<dbReference type="Proteomes" id="UP000295063">
    <property type="component" value="Unassembled WGS sequence"/>
</dbReference>
<keyword evidence="12 17" id="KW-0862">Zinc</keyword>
<evidence type="ECO:0000256" key="12">
    <source>
        <dbReference type="ARBA" id="ARBA00022833"/>
    </source>
</evidence>
<feature type="binding site" evidence="17">
    <location>
        <position position="152"/>
    </location>
    <ligand>
        <name>NAD(+)</name>
        <dbReference type="ChEBI" id="CHEBI:57540"/>
    </ligand>
</feature>
<dbReference type="InterPro" id="IPR016037">
    <property type="entry name" value="DHQ_synth_AroB"/>
</dbReference>
<accession>A0A4R1Q944</accession>
<evidence type="ECO:0000256" key="10">
    <source>
        <dbReference type="ARBA" id="ARBA00022723"/>
    </source>
</evidence>
<comment type="subcellular location">
    <subcellularLocation>
        <location evidence="3 17">Cytoplasm</location>
    </subcellularLocation>
</comment>
<feature type="binding site" evidence="17">
    <location>
        <begin position="130"/>
        <end position="131"/>
    </location>
    <ligand>
        <name>NAD(+)</name>
        <dbReference type="ChEBI" id="CHEBI:57540"/>
    </ligand>
</feature>
<dbReference type="HAMAP" id="MF_00110">
    <property type="entry name" value="DHQ_synthase"/>
    <property type="match status" value="1"/>
</dbReference>
<dbReference type="NCBIfam" id="TIGR01357">
    <property type="entry name" value="aroB"/>
    <property type="match status" value="1"/>
</dbReference>
<evidence type="ECO:0000256" key="9">
    <source>
        <dbReference type="ARBA" id="ARBA00022605"/>
    </source>
</evidence>
<dbReference type="EC" id="4.2.3.4" evidence="6 17"/>
<evidence type="ECO:0000256" key="5">
    <source>
        <dbReference type="ARBA" id="ARBA00005412"/>
    </source>
</evidence>
<keyword evidence="15 17" id="KW-0456">Lyase</keyword>
<dbReference type="InterPro" id="IPR050071">
    <property type="entry name" value="Dehydroquinate_synthase"/>
</dbReference>
<evidence type="ECO:0000256" key="16">
    <source>
        <dbReference type="ARBA" id="ARBA00023285"/>
    </source>
</evidence>
<keyword evidence="11 17" id="KW-0547">Nucleotide-binding</keyword>
<keyword evidence="14 17" id="KW-0057">Aromatic amino acid biosynthesis</keyword>
<dbReference type="Pfam" id="PF24621">
    <property type="entry name" value="DHQS_C"/>
    <property type="match status" value="1"/>
</dbReference>
<feature type="domain" description="3-dehydroquinate synthase N-terminal" evidence="18">
    <location>
        <begin position="69"/>
        <end position="180"/>
    </location>
</feature>
<dbReference type="UniPathway" id="UPA00053">
    <property type="reaction ID" value="UER00085"/>
</dbReference>
<comment type="caution">
    <text evidence="20">The sequence shown here is derived from an EMBL/GenBank/DDBJ whole genome shotgun (WGS) entry which is preliminary data.</text>
</comment>
<keyword evidence="8 17" id="KW-0963">Cytoplasm</keyword>
<feature type="binding site" evidence="17">
    <location>
        <position position="143"/>
    </location>
    <ligand>
        <name>NAD(+)</name>
        <dbReference type="ChEBI" id="CHEBI:57540"/>
    </ligand>
</feature>
<dbReference type="Gene3D" id="1.20.1090.10">
    <property type="entry name" value="Dehydroquinate synthase-like - alpha domain"/>
    <property type="match status" value="1"/>
</dbReference>
<evidence type="ECO:0000256" key="15">
    <source>
        <dbReference type="ARBA" id="ARBA00023239"/>
    </source>
</evidence>
<keyword evidence="10 17" id="KW-0479">Metal-binding</keyword>
<dbReference type="GO" id="GO:0003856">
    <property type="term" value="F:3-dehydroquinate synthase activity"/>
    <property type="evidence" value="ECO:0007669"/>
    <property type="project" value="UniProtKB-UniRule"/>
</dbReference>
<dbReference type="InterPro" id="IPR030960">
    <property type="entry name" value="DHQS/DOIS_N"/>
</dbReference>
<organism evidence="20 21">
    <name type="scientific">Anaerospora hongkongensis</name>
    <dbReference type="NCBI Taxonomy" id="244830"/>
    <lineage>
        <taxon>Bacteria</taxon>
        <taxon>Bacillati</taxon>
        <taxon>Bacillota</taxon>
        <taxon>Negativicutes</taxon>
        <taxon>Selenomonadales</taxon>
        <taxon>Sporomusaceae</taxon>
        <taxon>Anaerospora</taxon>
    </lineage>
</organism>
<keyword evidence="16 17" id="KW-0170">Cobalt</keyword>
<dbReference type="CDD" id="cd08195">
    <property type="entry name" value="DHQS"/>
    <property type="match status" value="1"/>
</dbReference>
<dbReference type="GO" id="GO:0000166">
    <property type="term" value="F:nucleotide binding"/>
    <property type="evidence" value="ECO:0007669"/>
    <property type="project" value="UniProtKB-KW"/>
</dbReference>
<dbReference type="GO" id="GO:0008652">
    <property type="term" value="P:amino acid biosynthetic process"/>
    <property type="evidence" value="ECO:0007669"/>
    <property type="project" value="UniProtKB-KW"/>
</dbReference>
<proteinExistence type="inferred from homology"/>
<evidence type="ECO:0000256" key="7">
    <source>
        <dbReference type="ARBA" id="ARBA00017684"/>
    </source>
</evidence>
<comment type="caution">
    <text evidence="17">Lacks conserved residue(s) required for the propagation of feature annotation.</text>
</comment>
<protein>
    <recommendedName>
        <fullName evidence="7 17">3-dehydroquinate synthase</fullName>
        <shortName evidence="17">DHQS</shortName>
        <ecNumber evidence="6 17">4.2.3.4</ecNumber>
    </recommendedName>
</protein>
<evidence type="ECO:0000256" key="3">
    <source>
        <dbReference type="ARBA" id="ARBA00004496"/>
    </source>
</evidence>
<sequence>MVQVKVELGCDSYTIYVGSGSLLLLNELKTSMRLSSTALLITDETVGALYGEQVVQMLEQAGFQVQIKTIVPGEESKSLSAAEEIYTKAIAMRLDRLSPIVALGGGVVGDLAGFVAATYMRGVPFIQIPTSLLAQVDSSVGGKVAVNHPLGKNMIGAFYQPKMVLIDPAMLDSLPERELATGLAELIKHGLIRDSRLFAELEQDYAAVWQKDKALFTRLISRSCRIKADVVQQDEKETDVRMILNFGHTIGHAVEKATNFAYSHGEAVAIGMYGAALISRDVGLCSQQTVEQVCGILQKYRLPLQVRGCTAGQLAAYLLRDKKAINGKINWVLLTGIGSVVVRNDIPEQIVLSAIAQIILEP</sequence>
<evidence type="ECO:0000256" key="17">
    <source>
        <dbReference type="HAMAP-Rule" id="MF_00110"/>
    </source>
</evidence>
<evidence type="ECO:0000256" key="2">
    <source>
        <dbReference type="ARBA" id="ARBA00001911"/>
    </source>
</evidence>
<dbReference type="AlphaFoldDB" id="A0A4R1Q944"/>
<dbReference type="PANTHER" id="PTHR43622:SF7">
    <property type="entry name" value="3-DEHYDROQUINATE SYNTHASE, CHLOROPLASTIC"/>
    <property type="match status" value="1"/>
</dbReference>
<dbReference type="OrthoDB" id="9806583at2"/>
<comment type="similarity">
    <text evidence="5 17">Belongs to the sugar phosphate cyclases superfamily. Dehydroquinate synthase family.</text>
</comment>
<feature type="binding site" evidence="17">
    <location>
        <position position="185"/>
    </location>
    <ligand>
        <name>Zn(2+)</name>
        <dbReference type="ChEBI" id="CHEBI:29105"/>
    </ligand>
</feature>
<dbReference type="EMBL" id="SLUI01000004">
    <property type="protein sequence ID" value="TCL38255.1"/>
    <property type="molecule type" value="Genomic_DNA"/>
</dbReference>
<evidence type="ECO:0000313" key="20">
    <source>
        <dbReference type="EMBL" id="TCL38255.1"/>
    </source>
</evidence>
<dbReference type="GO" id="GO:0005737">
    <property type="term" value="C:cytoplasm"/>
    <property type="evidence" value="ECO:0007669"/>
    <property type="project" value="UniProtKB-SubCell"/>
</dbReference>
<dbReference type="Pfam" id="PF01761">
    <property type="entry name" value="DHQ_synthase"/>
    <property type="match status" value="1"/>
</dbReference>
<dbReference type="Gene3D" id="3.40.50.1970">
    <property type="match status" value="1"/>
</dbReference>
<dbReference type="InterPro" id="IPR056179">
    <property type="entry name" value="DHQS_C"/>
</dbReference>
<keyword evidence="9 17" id="KW-0028">Amino-acid biosynthesis</keyword>
<evidence type="ECO:0000256" key="4">
    <source>
        <dbReference type="ARBA" id="ARBA00004661"/>
    </source>
</evidence>
<keyword evidence="21" id="KW-1185">Reference proteome</keyword>
<evidence type="ECO:0000259" key="18">
    <source>
        <dbReference type="Pfam" id="PF01761"/>
    </source>
</evidence>
<comment type="function">
    <text evidence="17">Catalyzes the conversion of 3-deoxy-D-arabino-heptulosonate 7-phosphate (DAHP) to dehydroquinate (DHQ).</text>
</comment>
<comment type="cofactor">
    <cofactor evidence="2 17">
        <name>NAD(+)</name>
        <dbReference type="ChEBI" id="CHEBI:57540"/>
    </cofactor>
</comment>
<evidence type="ECO:0000256" key="6">
    <source>
        <dbReference type="ARBA" id="ARBA00013031"/>
    </source>
</evidence>
<dbReference type="GO" id="GO:0009423">
    <property type="term" value="P:chorismate biosynthetic process"/>
    <property type="evidence" value="ECO:0007669"/>
    <property type="project" value="UniProtKB-UniRule"/>
</dbReference>
<evidence type="ECO:0000259" key="19">
    <source>
        <dbReference type="Pfam" id="PF24621"/>
    </source>
</evidence>
<evidence type="ECO:0000313" key="21">
    <source>
        <dbReference type="Proteomes" id="UP000295063"/>
    </source>
</evidence>
<dbReference type="FunFam" id="3.40.50.1970:FF:000001">
    <property type="entry name" value="3-dehydroquinate synthase"/>
    <property type="match status" value="1"/>
</dbReference>
<feature type="binding site" evidence="17">
    <location>
        <position position="248"/>
    </location>
    <ligand>
        <name>Zn(2+)</name>
        <dbReference type="ChEBI" id="CHEBI:29105"/>
    </ligand>
</feature>
<reference evidence="20 21" key="1">
    <citation type="submission" date="2019-03" db="EMBL/GenBank/DDBJ databases">
        <title>Genomic Encyclopedia of Type Strains, Phase IV (KMG-IV): sequencing the most valuable type-strain genomes for metagenomic binning, comparative biology and taxonomic classification.</title>
        <authorList>
            <person name="Goeker M."/>
        </authorList>
    </citation>
    <scope>NUCLEOTIDE SEQUENCE [LARGE SCALE GENOMIC DNA]</scope>
    <source>
        <strain evidence="20 21">DSM 15969</strain>
    </source>
</reference>
<dbReference type="RefSeq" id="WP_132077972.1">
    <property type="nucleotide sequence ID" value="NZ_DAMAKO010000007.1"/>
</dbReference>
<dbReference type="GO" id="GO:0046872">
    <property type="term" value="F:metal ion binding"/>
    <property type="evidence" value="ECO:0007669"/>
    <property type="project" value="UniProtKB-KW"/>
</dbReference>
<evidence type="ECO:0000256" key="8">
    <source>
        <dbReference type="ARBA" id="ARBA00022490"/>
    </source>
</evidence>
<comment type="catalytic activity">
    <reaction evidence="1 17">
        <text>7-phospho-2-dehydro-3-deoxy-D-arabino-heptonate = 3-dehydroquinate + phosphate</text>
        <dbReference type="Rhea" id="RHEA:21968"/>
        <dbReference type="ChEBI" id="CHEBI:32364"/>
        <dbReference type="ChEBI" id="CHEBI:43474"/>
        <dbReference type="ChEBI" id="CHEBI:58394"/>
        <dbReference type="EC" id="4.2.3.4"/>
    </reaction>
</comment>
<dbReference type="PANTHER" id="PTHR43622">
    <property type="entry name" value="3-DEHYDROQUINATE SYNTHASE"/>
    <property type="match status" value="1"/>
</dbReference>
<feature type="binding site" evidence="17">
    <location>
        <begin position="106"/>
        <end position="110"/>
    </location>
    <ligand>
        <name>NAD(+)</name>
        <dbReference type="ChEBI" id="CHEBI:57540"/>
    </ligand>
</feature>
<evidence type="ECO:0000256" key="11">
    <source>
        <dbReference type="ARBA" id="ARBA00022741"/>
    </source>
</evidence>